<accession>A0ABV3RB92</accession>
<protein>
    <submittedName>
        <fullName evidence="2">DUF6165 family protein</fullName>
    </submittedName>
</protein>
<keyword evidence="3" id="KW-1185">Reference proteome</keyword>
<dbReference type="InterPro" id="IPR046163">
    <property type="entry name" value="DUF6165"/>
</dbReference>
<evidence type="ECO:0000313" key="2">
    <source>
        <dbReference type="EMBL" id="MEW9855366.1"/>
    </source>
</evidence>
<dbReference type="RefSeq" id="WP_367772794.1">
    <property type="nucleotide sequence ID" value="NZ_JBFNXR010000031.1"/>
</dbReference>
<gene>
    <name evidence="2" type="ORF">ABUH87_09310</name>
</gene>
<proteinExistence type="predicted"/>
<organism evidence="2 3">
    <name type="scientific">Novosphingobium rhizovicinum</name>
    <dbReference type="NCBI Taxonomy" id="3228928"/>
    <lineage>
        <taxon>Bacteria</taxon>
        <taxon>Pseudomonadati</taxon>
        <taxon>Pseudomonadota</taxon>
        <taxon>Alphaproteobacteria</taxon>
        <taxon>Sphingomonadales</taxon>
        <taxon>Sphingomonadaceae</taxon>
        <taxon>Novosphingobium</taxon>
    </lineage>
</organism>
<sequence>MSQIECPRVPVSWGELVDKITILQIKSERISCRNARANIGRELTSLRQAAGRAIREPALATLLSELRAVNEELWEIEDRIREQEAAGEFGQSFVQLARSVYMKNDLRAAIKRRINDVLGSELVEEKSYAGWASPRSAAPPTQTVAL</sequence>
<feature type="coiled-coil region" evidence="1">
    <location>
        <begin position="59"/>
        <end position="86"/>
    </location>
</feature>
<dbReference type="Pfam" id="PF19662">
    <property type="entry name" value="DUF6165"/>
    <property type="match status" value="1"/>
</dbReference>
<comment type="caution">
    <text evidence="2">The sequence shown here is derived from an EMBL/GenBank/DDBJ whole genome shotgun (WGS) entry which is preliminary data.</text>
</comment>
<keyword evidence="1" id="KW-0175">Coiled coil</keyword>
<reference evidence="2 3" key="1">
    <citation type="submission" date="2024-06" db="EMBL/GenBank/DDBJ databases">
        <title>Novosphingobium rhizovicinus M1R2S20.</title>
        <authorList>
            <person name="Sun J.-Q."/>
        </authorList>
    </citation>
    <scope>NUCLEOTIDE SEQUENCE [LARGE SCALE GENOMIC DNA]</scope>
    <source>
        <strain evidence="2 3">M1R2S20</strain>
    </source>
</reference>
<name>A0ABV3RB92_9SPHN</name>
<evidence type="ECO:0000313" key="3">
    <source>
        <dbReference type="Proteomes" id="UP001556118"/>
    </source>
</evidence>
<dbReference type="Proteomes" id="UP001556118">
    <property type="component" value="Unassembled WGS sequence"/>
</dbReference>
<dbReference type="EMBL" id="JBFNXR010000031">
    <property type="protein sequence ID" value="MEW9855366.1"/>
    <property type="molecule type" value="Genomic_DNA"/>
</dbReference>
<evidence type="ECO:0000256" key="1">
    <source>
        <dbReference type="SAM" id="Coils"/>
    </source>
</evidence>